<dbReference type="Pfam" id="PF02021">
    <property type="entry name" value="UPF0102"/>
    <property type="match status" value="1"/>
</dbReference>
<dbReference type="CDD" id="cd20736">
    <property type="entry name" value="PoNe_Nuclease"/>
    <property type="match status" value="1"/>
</dbReference>
<name>A0ABT5TWQ7_9MICO</name>
<evidence type="ECO:0000313" key="4">
    <source>
        <dbReference type="Proteomes" id="UP001165561"/>
    </source>
</evidence>
<dbReference type="InterPro" id="IPR011856">
    <property type="entry name" value="tRNA_endonuc-like_dom_sf"/>
</dbReference>
<dbReference type="InterPro" id="IPR003509">
    <property type="entry name" value="UPF0102_YraN-like"/>
</dbReference>
<dbReference type="NCBIfam" id="NF009154">
    <property type="entry name" value="PRK12497.3-3"/>
    <property type="match status" value="1"/>
</dbReference>
<proteinExistence type="inferred from homology"/>
<dbReference type="SUPFAM" id="SSF52980">
    <property type="entry name" value="Restriction endonuclease-like"/>
    <property type="match status" value="1"/>
</dbReference>
<organism evidence="3 4">
    <name type="scientific">Georgenia halotolerans</name>
    <dbReference type="NCBI Taxonomy" id="3028317"/>
    <lineage>
        <taxon>Bacteria</taxon>
        <taxon>Bacillati</taxon>
        <taxon>Actinomycetota</taxon>
        <taxon>Actinomycetes</taxon>
        <taxon>Micrococcales</taxon>
        <taxon>Bogoriellaceae</taxon>
        <taxon>Georgenia</taxon>
    </lineage>
</organism>
<evidence type="ECO:0000256" key="1">
    <source>
        <dbReference type="ARBA" id="ARBA00006738"/>
    </source>
</evidence>
<dbReference type="HAMAP" id="MF_00048">
    <property type="entry name" value="UPF0102"/>
    <property type="match status" value="1"/>
</dbReference>
<dbReference type="EMBL" id="JARACI010000627">
    <property type="protein sequence ID" value="MDD9205719.1"/>
    <property type="molecule type" value="Genomic_DNA"/>
</dbReference>
<evidence type="ECO:0000313" key="3">
    <source>
        <dbReference type="EMBL" id="MDD9205719.1"/>
    </source>
</evidence>
<accession>A0ABT5TWQ7</accession>
<dbReference type="Proteomes" id="UP001165561">
    <property type="component" value="Unassembled WGS sequence"/>
</dbReference>
<sequence length="120" mass="13147">MRVTDAVGAHGERVAARMLRDQGLLILATNWRCAHGELDIVARDPGTDEIVFVEVKTRRTTAFGHPAEAVTPSKVARLRRLAGMWSSRHPTPSAGMRLDVVAVQLPPGDRPRVRHLRGVG</sequence>
<dbReference type="Gene3D" id="3.40.1350.10">
    <property type="match status" value="1"/>
</dbReference>
<keyword evidence="4" id="KW-1185">Reference proteome</keyword>
<evidence type="ECO:0000256" key="2">
    <source>
        <dbReference type="HAMAP-Rule" id="MF_00048"/>
    </source>
</evidence>
<comment type="caution">
    <text evidence="3">The sequence shown here is derived from an EMBL/GenBank/DDBJ whole genome shotgun (WGS) entry which is preliminary data.</text>
</comment>
<dbReference type="PANTHER" id="PTHR34039:SF1">
    <property type="entry name" value="UPF0102 PROTEIN YRAN"/>
    <property type="match status" value="1"/>
</dbReference>
<dbReference type="NCBIfam" id="NF009150">
    <property type="entry name" value="PRK12497.1-3"/>
    <property type="match status" value="1"/>
</dbReference>
<dbReference type="InterPro" id="IPR011335">
    <property type="entry name" value="Restrct_endonuc-II-like"/>
</dbReference>
<dbReference type="PANTHER" id="PTHR34039">
    <property type="entry name" value="UPF0102 PROTEIN YRAN"/>
    <property type="match status" value="1"/>
</dbReference>
<gene>
    <name evidence="3" type="ORF">PU560_04455</name>
</gene>
<comment type="similarity">
    <text evidence="1 2">Belongs to the UPF0102 family.</text>
</comment>
<reference evidence="3" key="1">
    <citation type="submission" date="2023-02" db="EMBL/GenBank/DDBJ databases">
        <title>Georgenia sp.10Sc9-8, isolated from a soil sample collected from the Taklamakan desert.</title>
        <authorList>
            <person name="Liu S."/>
        </authorList>
    </citation>
    <scope>NUCLEOTIDE SEQUENCE</scope>
    <source>
        <strain evidence="3">10Sc9-8</strain>
    </source>
</reference>
<protein>
    <recommendedName>
        <fullName evidence="2">UPF0102 protein PU560_04455</fullName>
    </recommendedName>
</protein>